<reference evidence="2 3" key="1">
    <citation type="submission" date="2013-02" db="EMBL/GenBank/DDBJ databases">
        <title>Genome sequence of Clostridium saccharoperbutylacetonicum N1-4(HMT).</title>
        <authorList>
            <person name="Poehlein A."/>
            <person name="Daniel R."/>
        </authorList>
    </citation>
    <scope>NUCLEOTIDE SEQUENCE [LARGE SCALE GENOMIC DNA]</scope>
    <source>
        <strain evidence="3">N1-4(HMT)</strain>
    </source>
</reference>
<name>M1M7N2_9CLOT</name>
<dbReference type="PROSITE" id="PS50846">
    <property type="entry name" value="HMA_2"/>
    <property type="match status" value="1"/>
</dbReference>
<proteinExistence type="predicted"/>
<accession>M1M7N2</accession>
<feature type="domain" description="HMA" evidence="1">
    <location>
        <begin position="1"/>
        <end position="67"/>
    </location>
</feature>
<dbReference type="GO" id="GO:0046872">
    <property type="term" value="F:metal ion binding"/>
    <property type="evidence" value="ECO:0007669"/>
    <property type="project" value="InterPro"/>
</dbReference>
<dbReference type="STRING" id="36745.CLSAP_01520"/>
<evidence type="ECO:0000313" key="2">
    <source>
        <dbReference type="EMBL" id="AGF53974.1"/>
    </source>
</evidence>
<evidence type="ECO:0000313" key="3">
    <source>
        <dbReference type="Proteomes" id="UP000011728"/>
    </source>
</evidence>
<dbReference type="KEGG" id="csr:Cspa_c01550"/>
<dbReference type="eggNOG" id="COG2608">
    <property type="taxonomic scope" value="Bacteria"/>
</dbReference>
<protein>
    <submittedName>
        <fullName evidence="2">Copper chaperone</fullName>
    </submittedName>
</protein>
<sequence length="67" mass="7478">MKSVIKICNMESNKDAKVIQEIIVNNSGVIATEISLSKKEVTVIYNDSFLAFEKVINSIEDLGYIII</sequence>
<dbReference type="InterPro" id="IPR036163">
    <property type="entry name" value="HMA_dom_sf"/>
</dbReference>
<keyword evidence="3" id="KW-1185">Reference proteome</keyword>
<dbReference type="Proteomes" id="UP000011728">
    <property type="component" value="Chromosome"/>
</dbReference>
<organism evidence="2 3">
    <name type="scientific">Clostridium saccharoperbutylacetonicum N1-4(HMT)</name>
    <dbReference type="NCBI Taxonomy" id="931276"/>
    <lineage>
        <taxon>Bacteria</taxon>
        <taxon>Bacillati</taxon>
        <taxon>Bacillota</taxon>
        <taxon>Clostridia</taxon>
        <taxon>Eubacteriales</taxon>
        <taxon>Clostridiaceae</taxon>
        <taxon>Clostridium</taxon>
    </lineage>
</organism>
<dbReference type="PATRIC" id="fig|931276.5.peg.131"/>
<dbReference type="SUPFAM" id="SSF55008">
    <property type="entry name" value="HMA, heavy metal-associated domain"/>
    <property type="match status" value="1"/>
</dbReference>
<dbReference type="InterPro" id="IPR006121">
    <property type="entry name" value="HMA_dom"/>
</dbReference>
<dbReference type="EMBL" id="CP004121">
    <property type="protein sequence ID" value="AGF53974.1"/>
    <property type="molecule type" value="Genomic_DNA"/>
</dbReference>
<dbReference type="AlphaFoldDB" id="M1M7N2"/>
<dbReference type="RefSeq" id="WP_015390310.1">
    <property type="nucleotide sequence ID" value="NC_020291.1"/>
</dbReference>
<gene>
    <name evidence="2" type="ORF">Cspa_c01550</name>
</gene>
<dbReference type="OrthoDB" id="1932203at2"/>
<evidence type="ECO:0000259" key="1">
    <source>
        <dbReference type="PROSITE" id="PS50846"/>
    </source>
</evidence>
<dbReference type="HOGENOM" id="CLU_134973_12_0_9"/>
<dbReference type="Gene3D" id="3.30.70.100">
    <property type="match status" value="1"/>
</dbReference>